<dbReference type="InterPro" id="IPR030664">
    <property type="entry name" value="SdhA/FrdA/AprA"/>
</dbReference>
<evidence type="ECO:0000256" key="4">
    <source>
        <dbReference type="ARBA" id="ARBA00023002"/>
    </source>
</evidence>
<dbReference type="PANTHER" id="PTHR11632:SF51">
    <property type="entry name" value="SUCCINATE DEHYDROGENASE [UBIQUINONE] FLAVOPROTEIN SUBUNIT, MITOCHONDRIAL"/>
    <property type="match status" value="1"/>
</dbReference>
<dbReference type="InterPro" id="IPR015939">
    <property type="entry name" value="Fum_Rdtase/Succ_DH_flav-like_C"/>
</dbReference>
<dbReference type="Proteomes" id="UP000322545">
    <property type="component" value="Unassembled WGS sequence"/>
</dbReference>
<dbReference type="Gene3D" id="3.90.700.10">
    <property type="entry name" value="Succinate dehydrogenase/fumarate reductase flavoprotein, catalytic domain"/>
    <property type="match status" value="1"/>
</dbReference>
<feature type="domain" description="FAD-dependent oxidoreductase 2 FAD-binding" evidence="6">
    <location>
        <begin position="11"/>
        <end position="394"/>
    </location>
</feature>
<dbReference type="PANTHER" id="PTHR11632">
    <property type="entry name" value="SUCCINATE DEHYDROGENASE 2 FLAVOPROTEIN SUBUNIT"/>
    <property type="match status" value="1"/>
</dbReference>
<evidence type="ECO:0000256" key="5">
    <source>
        <dbReference type="PIRSR" id="PIRSR000171-1"/>
    </source>
</evidence>
<evidence type="ECO:0000313" key="9">
    <source>
        <dbReference type="Proteomes" id="UP000322545"/>
    </source>
</evidence>
<gene>
    <name evidence="8" type="ORF">SAMN05443432_103190</name>
</gene>
<accession>A0A1M7E463</accession>
<dbReference type="Gene3D" id="1.20.58.100">
    <property type="entry name" value="Fumarate reductase/succinate dehydrogenase flavoprotein-like, C-terminal domain"/>
    <property type="match status" value="1"/>
</dbReference>
<dbReference type="EMBL" id="FRCB01000003">
    <property type="protein sequence ID" value="SHL86490.1"/>
    <property type="molecule type" value="Genomic_DNA"/>
</dbReference>
<dbReference type="PRINTS" id="PR00368">
    <property type="entry name" value="FADPNR"/>
</dbReference>
<evidence type="ECO:0000256" key="3">
    <source>
        <dbReference type="ARBA" id="ARBA00022827"/>
    </source>
</evidence>
<dbReference type="InterPro" id="IPR003953">
    <property type="entry name" value="FAD-dep_OxRdtase_2_FAD-bd"/>
</dbReference>
<dbReference type="SUPFAM" id="SSF46977">
    <property type="entry name" value="Succinate dehydrogenase/fumarate reductase flavoprotein C-terminal domain"/>
    <property type="match status" value="1"/>
</dbReference>
<dbReference type="SUPFAM" id="SSF56425">
    <property type="entry name" value="Succinate dehydrogenase/fumarate reductase flavoprotein, catalytic domain"/>
    <property type="match status" value="1"/>
</dbReference>
<evidence type="ECO:0000259" key="6">
    <source>
        <dbReference type="Pfam" id="PF00890"/>
    </source>
</evidence>
<name>A0A1M7E463_9RHOB</name>
<feature type="domain" description="Fumarate reductase/succinate dehydrogenase flavoprotein-like C-terminal" evidence="7">
    <location>
        <begin position="448"/>
        <end position="568"/>
    </location>
</feature>
<dbReference type="Pfam" id="PF00890">
    <property type="entry name" value="FAD_binding_2"/>
    <property type="match status" value="1"/>
</dbReference>
<keyword evidence="3" id="KW-0274">FAD</keyword>
<dbReference type="GO" id="GO:0016491">
    <property type="term" value="F:oxidoreductase activity"/>
    <property type="evidence" value="ECO:0007669"/>
    <property type="project" value="UniProtKB-KW"/>
</dbReference>
<dbReference type="Pfam" id="PF02910">
    <property type="entry name" value="Succ_DH_flav_C"/>
    <property type="match status" value="1"/>
</dbReference>
<comment type="cofactor">
    <cofactor evidence="1">
        <name>FAD</name>
        <dbReference type="ChEBI" id="CHEBI:57692"/>
    </cofactor>
</comment>
<evidence type="ECO:0000256" key="2">
    <source>
        <dbReference type="ARBA" id="ARBA00022630"/>
    </source>
</evidence>
<keyword evidence="9" id="KW-1185">Reference proteome</keyword>
<protein>
    <submittedName>
        <fullName evidence="8">Fumarate reductase flavoprotein subunit</fullName>
    </submittedName>
</protein>
<organism evidence="8 9">
    <name type="scientific">Roseovarius litoreus</name>
    <dbReference type="NCBI Taxonomy" id="1155722"/>
    <lineage>
        <taxon>Bacteria</taxon>
        <taxon>Pseudomonadati</taxon>
        <taxon>Pseudomonadota</taxon>
        <taxon>Alphaproteobacteria</taxon>
        <taxon>Rhodobacterales</taxon>
        <taxon>Roseobacteraceae</taxon>
        <taxon>Roseovarius</taxon>
    </lineage>
</organism>
<sequence length="585" mass="63025">MRPEIDTHDTDILILGTGGAGLFAALHAQKAAPEGTKITIAVKGLIGKCGCTRMVQGGYNVALGGGDTVERHFMDTIRGGKWLPDQDMAWRLCETAVTRIQELENEIGCFFDRNPDGSLHQKAFAGQTADRTVHKGDLTGIEIISRLMEQVLARPVEKLQEHRAIGLIPTRDGRALAGVLMIDMRTGRFRFVRAKTVLMATGGGPTMYKYHTPSGDKTMDGLAMALRAGLPLRDMEMVQFHPTGLLAGDHTRMTGTVLEEGLRGAGGHLLNGAGHRFMFDYDPKGERATRDVVSRCIYDEMRRGNTSPNGGVYISMGHLGPEFVAEKFKGMVKRCADCGFDLAGGRVEVVPTAHYFMGGVVVDVDTRTALEGLYVAGEDAGGAHGSNRLGGNGVANSTVYGGIAGDVMGADIRSMPGLRDPDPDVLEAEIARACRPFGKTIGAVHPLRHKLQETMWDNAGVMRTADKLTKAMGQVADIGAELMETGVASDSLAFNLTWHDWLNMASLCDVSKVIAQAALARENSRGAHYREDFPEEGDLETSYFTVARQEGDSVAVTREPVKFTIVRPGGTILPEGEPETLVAAQ</sequence>
<dbReference type="InterPro" id="IPR027477">
    <property type="entry name" value="Succ_DH/fumarate_Rdtase_cat_sf"/>
</dbReference>
<evidence type="ECO:0000259" key="7">
    <source>
        <dbReference type="Pfam" id="PF02910"/>
    </source>
</evidence>
<reference evidence="8 9" key="1">
    <citation type="submission" date="2016-11" db="EMBL/GenBank/DDBJ databases">
        <authorList>
            <person name="Varghese N."/>
            <person name="Submissions S."/>
        </authorList>
    </citation>
    <scope>NUCLEOTIDE SEQUENCE [LARGE SCALE GENOMIC DNA]</scope>
    <source>
        <strain evidence="8 9">DSM 28249</strain>
    </source>
</reference>
<evidence type="ECO:0000256" key="1">
    <source>
        <dbReference type="ARBA" id="ARBA00001974"/>
    </source>
</evidence>
<dbReference type="InterPro" id="IPR036188">
    <property type="entry name" value="FAD/NAD-bd_sf"/>
</dbReference>
<keyword evidence="4" id="KW-0560">Oxidoreductase</keyword>
<feature type="active site" description="Proton acceptor" evidence="5">
    <location>
        <position position="290"/>
    </location>
</feature>
<dbReference type="RefSeq" id="WP_149778987.1">
    <property type="nucleotide sequence ID" value="NZ_FRCB01000003.1"/>
</dbReference>
<proteinExistence type="predicted"/>
<dbReference type="AlphaFoldDB" id="A0A1M7E463"/>
<dbReference type="FunFam" id="3.90.700.10:FF:000005">
    <property type="entry name" value="Succinate dehydrogenase flavoprotein subunit"/>
    <property type="match status" value="1"/>
</dbReference>
<dbReference type="InterPro" id="IPR037099">
    <property type="entry name" value="Fum_R/Succ_DH_flav-like_C_sf"/>
</dbReference>
<keyword evidence="2" id="KW-0285">Flavoprotein</keyword>
<dbReference type="Gene3D" id="3.50.50.60">
    <property type="entry name" value="FAD/NAD(P)-binding domain"/>
    <property type="match status" value="1"/>
</dbReference>
<evidence type="ECO:0000313" key="8">
    <source>
        <dbReference type="EMBL" id="SHL86490.1"/>
    </source>
</evidence>
<dbReference type="SUPFAM" id="SSF51905">
    <property type="entry name" value="FAD/NAD(P)-binding domain"/>
    <property type="match status" value="1"/>
</dbReference>
<dbReference type="PIRSF" id="PIRSF000171">
    <property type="entry name" value="SDHA_APRA_LASPO"/>
    <property type="match status" value="1"/>
</dbReference>